<comment type="caution">
    <text evidence="2">The sequence shown here is derived from an EMBL/GenBank/DDBJ whole genome shotgun (WGS) entry which is preliminary data.</text>
</comment>
<dbReference type="PANTHER" id="PTHR37809">
    <property type="entry name" value="RIBOSOMAL PROTEIN S12 METHYLTHIOTRANSFERASE ACCESSORY FACTOR YCAO"/>
    <property type="match status" value="1"/>
</dbReference>
<dbReference type="Pfam" id="PF02624">
    <property type="entry name" value="YcaO"/>
    <property type="match status" value="1"/>
</dbReference>
<dbReference type="InterPro" id="IPR003776">
    <property type="entry name" value="YcaO-like_dom"/>
</dbReference>
<reference evidence="2 3" key="1">
    <citation type="submission" date="2016-01" db="EMBL/GenBank/DDBJ databases">
        <title>Draft Genome Sequences of Seven Thermophilic Sporeformers Isolated from Foods.</title>
        <authorList>
            <person name="Berendsen E.M."/>
            <person name="Wells-Bennik M.H."/>
            <person name="Krawcyk A.O."/>
            <person name="De Jong A."/>
            <person name="Holsappel S."/>
            <person name="Eijlander R.T."/>
            <person name="Kuipers O.P."/>
        </authorList>
    </citation>
    <scope>NUCLEOTIDE SEQUENCE [LARGE SCALE GENOMIC DNA]</scope>
    <source>
        <strain evidence="2 3">B4110</strain>
    </source>
</reference>
<evidence type="ECO:0000313" key="3">
    <source>
        <dbReference type="Proteomes" id="UP000075324"/>
    </source>
</evidence>
<feature type="domain" description="YcaO" evidence="1">
    <location>
        <begin position="42"/>
        <end position="382"/>
    </location>
</feature>
<accession>A0A150MT08</accession>
<evidence type="ECO:0000259" key="1">
    <source>
        <dbReference type="PROSITE" id="PS51664"/>
    </source>
</evidence>
<protein>
    <recommendedName>
        <fullName evidence="1">YcaO domain-containing protein</fullName>
    </recommendedName>
</protein>
<evidence type="ECO:0000313" key="2">
    <source>
        <dbReference type="EMBL" id="KYD27472.1"/>
    </source>
</evidence>
<dbReference type="PATRIC" id="fig|153151.4.peg.374"/>
<dbReference type="PANTHER" id="PTHR37809:SF1">
    <property type="entry name" value="RIBOSOMAL PROTEIN S12 METHYLTHIOTRANSFERASE ACCESSORY FACTOR YCAO"/>
    <property type="match status" value="1"/>
</dbReference>
<dbReference type="AlphaFoldDB" id="A0A150MT08"/>
<organism evidence="2 3">
    <name type="scientific">Parageobacillus toebii</name>
    <dbReference type="NCBI Taxonomy" id="153151"/>
    <lineage>
        <taxon>Bacteria</taxon>
        <taxon>Bacillati</taxon>
        <taxon>Bacillota</taxon>
        <taxon>Bacilli</taxon>
        <taxon>Bacillales</taxon>
        <taxon>Anoxybacillaceae</taxon>
        <taxon>Parageobacillus</taxon>
    </lineage>
</organism>
<gene>
    <name evidence="2" type="ORF">B4110_3764</name>
</gene>
<name>A0A150MT08_9BACL</name>
<dbReference type="Proteomes" id="UP000075324">
    <property type="component" value="Unassembled WGS sequence"/>
</dbReference>
<dbReference type="EMBL" id="LQYW01000101">
    <property type="protein sequence ID" value="KYD27472.1"/>
    <property type="molecule type" value="Genomic_DNA"/>
</dbReference>
<proteinExistence type="predicted"/>
<dbReference type="GeneID" id="89613657"/>
<sequence>MYKVHKIGAPFLLKEMRVYRSLFQDAPKKVSAIPSVLDGAHGGATHFQINRVTKAALGEHIERLSLYLNLGNFKNKTVKALDLVTLEVVDVPLKKVLLCRDARIFTDDEVEDINYYSDSCGVASHISSFKTINTAFLEFFERQCLIHNWLTQSPGRQIRLETITSRTIQELINRAKKFVDDIFFFDISLHPYLYVILSLGLGEKYMAMGVSAGWSLEEAIIKSLEEFFQFFGERANKYYLDDDDIIFKGACEEEQDKLNAPMSDPHYYSSYFFNTFTPSKLKESYSYLFEHSKLVDYENKYVDLKSHFMTYIKNISQDLQLDILCAFIPCVLQGVPTKIVKILTNKGYPHMLTEIINPREVIFSKVLGQYNFPNEHKPIPFP</sequence>
<dbReference type="RefSeq" id="WP_053532352.1">
    <property type="nucleotide sequence ID" value="NZ_LQYW01000101.1"/>
</dbReference>
<dbReference type="PROSITE" id="PS51664">
    <property type="entry name" value="YCAO"/>
    <property type="match status" value="1"/>
</dbReference>